<keyword evidence="1" id="KW-0175">Coiled coil</keyword>
<dbReference type="Proteomes" id="UP001162891">
    <property type="component" value="Chromosome"/>
</dbReference>
<dbReference type="Gene3D" id="1.20.1260.10">
    <property type="match status" value="1"/>
</dbReference>
<protein>
    <recommendedName>
        <fullName evidence="4">DUF4142 domain-containing protein</fullName>
    </recommendedName>
</protein>
<name>A0ABM7WYI9_9BACT</name>
<feature type="chain" id="PRO_5046335645" description="DUF4142 domain-containing protein" evidence="3">
    <location>
        <begin position="26"/>
        <end position="229"/>
    </location>
</feature>
<organism evidence="5 6">
    <name type="scientific">Anaeromyxobacter oryzae</name>
    <dbReference type="NCBI Taxonomy" id="2918170"/>
    <lineage>
        <taxon>Bacteria</taxon>
        <taxon>Pseudomonadati</taxon>
        <taxon>Myxococcota</taxon>
        <taxon>Myxococcia</taxon>
        <taxon>Myxococcales</taxon>
        <taxon>Cystobacterineae</taxon>
        <taxon>Anaeromyxobacteraceae</taxon>
        <taxon>Anaeromyxobacter</taxon>
    </lineage>
</organism>
<feature type="compositionally biased region" description="Pro residues" evidence="2">
    <location>
        <begin position="30"/>
        <end position="58"/>
    </location>
</feature>
<reference evidence="6" key="1">
    <citation type="journal article" date="2022" name="Int. J. Syst. Evol. Microbiol.">
        <title>Anaeromyxobacter oryzae sp. nov., Anaeromyxobacter diazotrophicus sp. nov. and Anaeromyxobacter paludicola sp. nov., isolated from paddy soils.</title>
        <authorList>
            <person name="Itoh H."/>
            <person name="Xu Z."/>
            <person name="Mise K."/>
            <person name="Masuda Y."/>
            <person name="Ushijima N."/>
            <person name="Hayakawa C."/>
            <person name="Shiratori Y."/>
            <person name="Senoo K."/>
        </authorList>
    </citation>
    <scope>NUCLEOTIDE SEQUENCE [LARGE SCALE GENOMIC DNA]</scope>
    <source>
        <strain evidence="6">Red232</strain>
    </source>
</reference>
<proteinExistence type="predicted"/>
<sequence>MTKTSYRLLVAAGAAALTLGGTARAQSTPPGTPPPRTVPQPAPAPPTSTPPAPTPPSAQPGGTGSAGPNGQISADDLRGKLGPLHARNAGYRDAGKLAAERGNNPQVKSLGSKMQQDYQKLDDDLTKLAKERGFDIGNVGQADTAAKDAVLTRLRGESGDQFDTDFIHEMIQDLEADVASTKQMRESTPGKDARVKKWLDDAENVMEDHLNQARAAKVTIDKARGQAKR</sequence>
<evidence type="ECO:0000256" key="3">
    <source>
        <dbReference type="SAM" id="SignalP"/>
    </source>
</evidence>
<dbReference type="Pfam" id="PF13628">
    <property type="entry name" value="DUF4142"/>
    <property type="match status" value="1"/>
</dbReference>
<keyword evidence="3" id="KW-0732">Signal</keyword>
<evidence type="ECO:0000259" key="4">
    <source>
        <dbReference type="Pfam" id="PF13628"/>
    </source>
</evidence>
<dbReference type="PANTHER" id="PTHR38593:SF1">
    <property type="entry name" value="BLR2558 PROTEIN"/>
    <property type="match status" value="1"/>
</dbReference>
<dbReference type="InterPro" id="IPR012347">
    <property type="entry name" value="Ferritin-like"/>
</dbReference>
<keyword evidence="6" id="KW-1185">Reference proteome</keyword>
<dbReference type="InterPro" id="IPR025419">
    <property type="entry name" value="DUF4142"/>
</dbReference>
<evidence type="ECO:0000313" key="6">
    <source>
        <dbReference type="Proteomes" id="UP001162891"/>
    </source>
</evidence>
<feature type="coiled-coil region" evidence="1">
    <location>
        <begin position="199"/>
        <end position="226"/>
    </location>
</feature>
<feature type="region of interest" description="Disordered" evidence="2">
    <location>
        <begin position="20"/>
        <end position="116"/>
    </location>
</feature>
<feature type="compositionally biased region" description="Polar residues" evidence="2">
    <location>
        <begin position="103"/>
        <end position="116"/>
    </location>
</feature>
<accession>A0ABM7WYI9</accession>
<evidence type="ECO:0000256" key="1">
    <source>
        <dbReference type="SAM" id="Coils"/>
    </source>
</evidence>
<feature type="domain" description="DUF4142" evidence="4">
    <location>
        <begin position="85"/>
        <end position="215"/>
    </location>
</feature>
<dbReference type="RefSeq" id="WP_248353007.1">
    <property type="nucleotide sequence ID" value="NZ_AP025591.1"/>
</dbReference>
<dbReference type="PANTHER" id="PTHR38593">
    <property type="entry name" value="BLR2558 PROTEIN"/>
    <property type="match status" value="1"/>
</dbReference>
<evidence type="ECO:0000313" key="5">
    <source>
        <dbReference type="EMBL" id="BDG04589.1"/>
    </source>
</evidence>
<evidence type="ECO:0000256" key="2">
    <source>
        <dbReference type="SAM" id="MobiDB-lite"/>
    </source>
</evidence>
<dbReference type="EMBL" id="AP025591">
    <property type="protein sequence ID" value="BDG04589.1"/>
    <property type="molecule type" value="Genomic_DNA"/>
</dbReference>
<feature type="compositionally biased region" description="Low complexity" evidence="2">
    <location>
        <begin position="20"/>
        <end position="29"/>
    </location>
</feature>
<gene>
    <name evidence="5" type="ORF">AMOR_35850</name>
</gene>
<feature type="signal peptide" evidence="3">
    <location>
        <begin position="1"/>
        <end position="25"/>
    </location>
</feature>